<dbReference type="SUPFAM" id="SSF81606">
    <property type="entry name" value="PP2C-like"/>
    <property type="match status" value="1"/>
</dbReference>
<evidence type="ECO:0000259" key="1">
    <source>
        <dbReference type="PROSITE" id="PS51746"/>
    </source>
</evidence>
<dbReference type="PANTHER" id="PTHR47992">
    <property type="entry name" value="PROTEIN PHOSPHATASE"/>
    <property type="match status" value="1"/>
</dbReference>
<name>A0A7J6L912_PERCH</name>
<dbReference type="InterPro" id="IPR001932">
    <property type="entry name" value="PPM-type_phosphatase-like_dom"/>
</dbReference>
<dbReference type="InterPro" id="IPR036457">
    <property type="entry name" value="PPM-type-like_dom_sf"/>
</dbReference>
<organism evidence="2 3">
    <name type="scientific">Perkinsus chesapeaki</name>
    <name type="common">Clam parasite</name>
    <name type="synonym">Perkinsus andrewsi</name>
    <dbReference type="NCBI Taxonomy" id="330153"/>
    <lineage>
        <taxon>Eukaryota</taxon>
        <taxon>Sar</taxon>
        <taxon>Alveolata</taxon>
        <taxon>Perkinsozoa</taxon>
        <taxon>Perkinsea</taxon>
        <taxon>Perkinsida</taxon>
        <taxon>Perkinsidae</taxon>
        <taxon>Perkinsus</taxon>
    </lineage>
</organism>
<dbReference type="Proteomes" id="UP000591131">
    <property type="component" value="Unassembled WGS sequence"/>
</dbReference>
<dbReference type="GO" id="GO:0004722">
    <property type="term" value="F:protein serine/threonine phosphatase activity"/>
    <property type="evidence" value="ECO:0007669"/>
    <property type="project" value="InterPro"/>
</dbReference>
<dbReference type="InterPro" id="IPR015655">
    <property type="entry name" value="PP2C"/>
</dbReference>
<dbReference type="Pfam" id="PF00481">
    <property type="entry name" value="PP2C"/>
    <property type="match status" value="1"/>
</dbReference>
<protein>
    <recommendedName>
        <fullName evidence="1">PPM-type phosphatase domain-containing protein</fullName>
    </recommendedName>
</protein>
<feature type="domain" description="PPM-type phosphatase" evidence="1">
    <location>
        <begin position="124"/>
        <end position="386"/>
    </location>
</feature>
<evidence type="ECO:0000313" key="3">
    <source>
        <dbReference type="Proteomes" id="UP000591131"/>
    </source>
</evidence>
<dbReference type="SMART" id="SM00332">
    <property type="entry name" value="PP2Cc"/>
    <property type="match status" value="1"/>
</dbReference>
<gene>
    <name evidence="2" type="ORF">FOL47_009326</name>
</gene>
<sequence length="386" mass="41713">MDLRTRLSADYSNVKLMEADQQTYPKGAVLQALGLISDGESYMDDKRMVLRDASGTIPESKTKAEAERRRFSVGERSAGLGIFSATQTPGEDDKVANVLAMPFVNPINEKLALARAEGDTAGVQVGVVCRKGRKGSDDHTPNQDSFSITLLDDNTLIALVCDGHGPFGHLVSQRCAQSGASLISSHLRAADDDRSIADKIKSAVVECQNDIVKFAGDIGFPVENSGSSLACLVVEPLDPASKRMLVVHVAWCGDSKIVAGKYGKKDTESILKETHDHTPDDPAELKRIESAGGEVREIAGGSKRIYVKGTNLPGLAITRAIGDASVSQHGVTAEPEYERWEFPIGESVFVTAASDGVWEFMKAEEAHKIMNKKLRLVSRLYSKDRP</sequence>
<dbReference type="AlphaFoldDB" id="A0A7J6L912"/>
<keyword evidence="3" id="KW-1185">Reference proteome</keyword>
<reference evidence="2 3" key="1">
    <citation type="submission" date="2020-04" db="EMBL/GenBank/DDBJ databases">
        <title>Perkinsus chesapeaki whole genome sequence.</title>
        <authorList>
            <person name="Bogema D.R."/>
        </authorList>
    </citation>
    <scope>NUCLEOTIDE SEQUENCE [LARGE SCALE GENOMIC DNA]</scope>
    <source>
        <strain evidence="2">ATCC PRA-425</strain>
    </source>
</reference>
<dbReference type="PROSITE" id="PS51746">
    <property type="entry name" value="PPM_2"/>
    <property type="match status" value="1"/>
</dbReference>
<accession>A0A7J6L912</accession>
<dbReference type="CDD" id="cd00143">
    <property type="entry name" value="PP2Cc"/>
    <property type="match status" value="1"/>
</dbReference>
<dbReference type="OrthoDB" id="10264738at2759"/>
<proteinExistence type="predicted"/>
<dbReference type="EMBL" id="JAAPAO010000642">
    <property type="protein sequence ID" value="KAF4655705.1"/>
    <property type="molecule type" value="Genomic_DNA"/>
</dbReference>
<comment type="caution">
    <text evidence="2">The sequence shown here is derived from an EMBL/GenBank/DDBJ whole genome shotgun (WGS) entry which is preliminary data.</text>
</comment>
<evidence type="ECO:0000313" key="2">
    <source>
        <dbReference type="EMBL" id="KAF4655705.1"/>
    </source>
</evidence>
<dbReference type="Gene3D" id="3.60.40.10">
    <property type="entry name" value="PPM-type phosphatase domain"/>
    <property type="match status" value="1"/>
</dbReference>